<keyword evidence="3" id="KW-1185">Reference proteome</keyword>
<accession>A0A285UY29</accession>
<evidence type="ECO:0000313" key="2">
    <source>
        <dbReference type="EMBL" id="SOC46784.1"/>
    </source>
</evidence>
<protein>
    <submittedName>
        <fullName evidence="2">Polyketide cyclase / dehydrase and lipid transport</fullName>
    </submittedName>
</protein>
<dbReference type="Pfam" id="PF10604">
    <property type="entry name" value="Polyketide_cyc2"/>
    <property type="match status" value="1"/>
</dbReference>
<gene>
    <name evidence="2" type="ORF">SAMN05660748_0445</name>
</gene>
<sequence length="186" mass="20134">MLPRMSSSSVPAPPSEPAAERIEATRLIPATPAEVFAVLRDPQGHVDIDASGMLMDAEGEPVSAVGDRFLVHMDREALGDLPMGRYDVEVVIATYRPDREIAWTIEGTIKPPLRHVYGYRLEPADGGTLVTSFCDWSDLREDLRPFLTFPIVPESALKGTLGILDRTVHRRRARAGDGSGGGTGAA</sequence>
<dbReference type="Gene3D" id="3.30.530.20">
    <property type="match status" value="1"/>
</dbReference>
<dbReference type="OrthoDB" id="9797506at2"/>
<feature type="compositionally biased region" description="Low complexity" evidence="1">
    <location>
        <begin position="1"/>
        <end position="10"/>
    </location>
</feature>
<organism evidence="2 3">
    <name type="scientific">Blastococcus aggregatus</name>
    <dbReference type="NCBI Taxonomy" id="38502"/>
    <lineage>
        <taxon>Bacteria</taxon>
        <taxon>Bacillati</taxon>
        <taxon>Actinomycetota</taxon>
        <taxon>Actinomycetes</taxon>
        <taxon>Geodermatophilales</taxon>
        <taxon>Geodermatophilaceae</taxon>
        <taxon>Blastococcus</taxon>
    </lineage>
</organism>
<proteinExistence type="predicted"/>
<dbReference type="SUPFAM" id="SSF55961">
    <property type="entry name" value="Bet v1-like"/>
    <property type="match status" value="1"/>
</dbReference>
<dbReference type="EMBL" id="OBQI01000001">
    <property type="protein sequence ID" value="SOC46784.1"/>
    <property type="molecule type" value="Genomic_DNA"/>
</dbReference>
<evidence type="ECO:0000313" key="3">
    <source>
        <dbReference type="Proteomes" id="UP000219435"/>
    </source>
</evidence>
<feature type="region of interest" description="Disordered" evidence="1">
    <location>
        <begin position="1"/>
        <end position="20"/>
    </location>
</feature>
<reference evidence="3" key="1">
    <citation type="submission" date="2017-08" db="EMBL/GenBank/DDBJ databases">
        <authorList>
            <person name="Varghese N."/>
            <person name="Submissions S."/>
        </authorList>
    </citation>
    <scope>NUCLEOTIDE SEQUENCE [LARGE SCALE GENOMIC DNA]</scope>
    <source>
        <strain evidence="3">DSM 4725</strain>
    </source>
</reference>
<dbReference type="InterPro" id="IPR023393">
    <property type="entry name" value="START-like_dom_sf"/>
</dbReference>
<dbReference type="AlphaFoldDB" id="A0A285UY29"/>
<dbReference type="Proteomes" id="UP000219435">
    <property type="component" value="Unassembled WGS sequence"/>
</dbReference>
<evidence type="ECO:0000256" key="1">
    <source>
        <dbReference type="SAM" id="MobiDB-lite"/>
    </source>
</evidence>
<dbReference type="InterPro" id="IPR019587">
    <property type="entry name" value="Polyketide_cyclase/dehydratase"/>
</dbReference>
<name>A0A285UY29_9ACTN</name>